<sequence>MSNALSYLIKARPEAMSAYFSFLKDSGKYLDPKTRSLISVITKIDSQTERGLRQYLPRAMRDGASPHEILDAILMAFPTLGLAKIVWAVDIILDMDIPEFRLEGLEAEPCWHDLADWSEIADSEITYLDDRDGRNVFVYRSGDSCKVYDSRCPHQVTDIPHLALSGTQLTCPKHQWAFDVSTGECVAKGTRPLRQFDHRVVDGRLQANW</sequence>
<evidence type="ECO:0000256" key="3">
    <source>
        <dbReference type="ARBA" id="ARBA00023004"/>
    </source>
</evidence>
<evidence type="ECO:0000256" key="2">
    <source>
        <dbReference type="ARBA" id="ARBA00022723"/>
    </source>
</evidence>
<keyword evidence="1" id="KW-0001">2Fe-2S</keyword>
<evidence type="ECO:0000256" key="1">
    <source>
        <dbReference type="ARBA" id="ARBA00022714"/>
    </source>
</evidence>
<dbReference type="Gene3D" id="2.102.10.10">
    <property type="entry name" value="Rieske [2Fe-2S] iron-sulphur domain"/>
    <property type="match status" value="1"/>
</dbReference>
<dbReference type="AlphaFoldDB" id="I1X598"/>
<dbReference type="GO" id="GO:0051920">
    <property type="term" value="F:peroxiredoxin activity"/>
    <property type="evidence" value="ECO:0007669"/>
    <property type="project" value="InterPro"/>
</dbReference>
<dbReference type="GO" id="GO:0046872">
    <property type="term" value="F:metal ion binding"/>
    <property type="evidence" value="ECO:0007669"/>
    <property type="project" value="UniProtKB-KW"/>
</dbReference>
<reference evidence="6" key="1">
    <citation type="journal article" date="2012" name="ISME J.">
        <title>Roseobacter clade bacteria are abundant in coastal sediments and encode a novel combination of sulfur oxidation genes.</title>
        <authorList>
            <person name="Lenk S."/>
            <person name="Moraru C."/>
            <person name="Hahnke S."/>
            <person name="Arnds J."/>
            <person name="Richter M."/>
            <person name="Kube M."/>
            <person name="Reinhardt R."/>
            <person name="Brinkhoff T."/>
            <person name="Harder J."/>
            <person name="Amann R."/>
            <person name="Mussmann M."/>
        </authorList>
    </citation>
    <scope>NUCLEOTIDE SEQUENCE</scope>
</reference>
<dbReference type="SUPFAM" id="SSF69118">
    <property type="entry name" value="AhpD-like"/>
    <property type="match status" value="1"/>
</dbReference>
<evidence type="ECO:0000313" key="6">
    <source>
        <dbReference type="EMBL" id="AFI78673.1"/>
    </source>
</evidence>
<organism evidence="6">
    <name type="scientific">uncultured bacterium ws085G8</name>
    <dbReference type="NCBI Taxonomy" id="1131825"/>
    <lineage>
        <taxon>Bacteria</taxon>
        <taxon>environmental samples</taxon>
    </lineage>
</organism>
<evidence type="ECO:0000256" key="4">
    <source>
        <dbReference type="ARBA" id="ARBA00023014"/>
    </source>
</evidence>
<dbReference type="InterPro" id="IPR036922">
    <property type="entry name" value="Rieske_2Fe-2S_sf"/>
</dbReference>
<keyword evidence="4" id="KW-0411">Iron-sulfur</keyword>
<dbReference type="InterPro" id="IPR003779">
    <property type="entry name" value="CMD-like"/>
</dbReference>
<proteinExistence type="predicted"/>
<keyword evidence="2" id="KW-0479">Metal-binding</keyword>
<dbReference type="EMBL" id="JQ256788">
    <property type="protein sequence ID" value="AFI78673.1"/>
    <property type="molecule type" value="Genomic_DNA"/>
</dbReference>
<dbReference type="Pfam" id="PF00355">
    <property type="entry name" value="Rieske"/>
    <property type="match status" value="1"/>
</dbReference>
<protein>
    <submittedName>
        <fullName evidence="6">Carboxymuconolactone decarboxylase</fullName>
    </submittedName>
</protein>
<gene>
    <name evidence="6" type="ORF">ws085G8_0003</name>
</gene>
<dbReference type="Gene3D" id="1.20.1290.10">
    <property type="entry name" value="AhpD-like"/>
    <property type="match status" value="1"/>
</dbReference>
<dbReference type="InterPro" id="IPR017941">
    <property type="entry name" value="Rieske_2Fe-2S"/>
</dbReference>
<accession>I1X598</accession>
<evidence type="ECO:0000259" key="5">
    <source>
        <dbReference type="PROSITE" id="PS51296"/>
    </source>
</evidence>
<keyword evidence="3" id="KW-0408">Iron</keyword>
<feature type="domain" description="Rieske" evidence="5">
    <location>
        <begin position="117"/>
        <end position="207"/>
    </location>
</feature>
<dbReference type="Pfam" id="PF02627">
    <property type="entry name" value="CMD"/>
    <property type="match status" value="1"/>
</dbReference>
<dbReference type="PROSITE" id="PS51296">
    <property type="entry name" value="RIESKE"/>
    <property type="match status" value="1"/>
</dbReference>
<dbReference type="GO" id="GO:0051537">
    <property type="term" value="F:2 iron, 2 sulfur cluster binding"/>
    <property type="evidence" value="ECO:0007669"/>
    <property type="project" value="UniProtKB-KW"/>
</dbReference>
<dbReference type="InterPro" id="IPR029032">
    <property type="entry name" value="AhpD-like"/>
</dbReference>
<name>I1X598_9BACT</name>
<dbReference type="SUPFAM" id="SSF50022">
    <property type="entry name" value="ISP domain"/>
    <property type="match status" value="1"/>
</dbReference>